<feature type="signal peptide" evidence="2">
    <location>
        <begin position="1"/>
        <end position="24"/>
    </location>
</feature>
<dbReference type="OrthoDB" id="8678477at2"/>
<dbReference type="RefSeq" id="WP_086066345.1">
    <property type="nucleotide sequence ID" value="NZ_CP021108.1"/>
</dbReference>
<dbReference type="STRING" id="1416806.CAL12_20745"/>
<dbReference type="PANTHER" id="PTHR42928:SF5">
    <property type="entry name" value="BLR1237 PROTEIN"/>
    <property type="match status" value="1"/>
</dbReference>
<reference evidence="3 4" key="1">
    <citation type="submission" date="2017-05" db="EMBL/GenBank/DDBJ databases">
        <title>Complete and WGS of Bordetella genogroups.</title>
        <authorList>
            <person name="Spilker T."/>
            <person name="LiPuma J."/>
        </authorList>
    </citation>
    <scope>NUCLEOTIDE SEQUENCE [LARGE SCALE GENOMIC DNA]</scope>
    <source>
        <strain evidence="3 4">AU19157</strain>
    </source>
</reference>
<dbReference type="PIRSF" id="PIRSF017082">
    <property type="entry name" value="YflP"/>
    <property type="match status" value="1"/>
</dbReference>
<comment type="similarity">
    <text evidence="1">Belongs to the UPF0065 (bug) family.</text>
</comment>
<protein>
    <submittedName>
        <fullName evidence="3">ABC transporter substrate-binding protein</fullName>
    </submittedName>
</protein>
<gene>
    <name evidence="3" type="ORF">CAL12_20745</name>
</gene>
<name>A0A1W6YPI7_9BORD</name>
<organism evidence="3 4">
    <name type="scientific">Bordetella genomosp. 8</name>
    <dbReference type="NCBI Taxonomy" id="1416806"/>
    <lineage>
        <taxon>Bacteria</taxon>
        <taxon>Pseudomonadati</taxon>
        <taxon>Pseudomonadota</taxon>
        <taxon>Betaproteobacteria</taxon>
        <taxon>Burkholderiales</taxon>
        <taxon>Alcaligenaceae</taxon>
        <taxon>Bordetella</taxon>
    </lineage>
</organism>
<sequence>MKTAGLKRLVGLWLTVLTPALAHAAWPEKPVTLIVPAAPGGSTDILARELAADLSQVYGQTFLVENRSGAGGNIGTGIVAKAKPDGYTLLIGAMTNHVVNPTLIPSTPFKGVDDFTPIAYLANVLTTVVVNPSLPVHNIKELVAYAKEHPGKIDYATGGTGSTNHIGVLLLERLAGIKMAHVPYRSGAPAIMSTVSGETKLNISAGTQTLPHVRAGRLRLLAVTEGQRSELLPDTPTVGETVPGYEMTIWYGAFGPKGTPPDIVASLNAAMNKTFMKPDIKKRMLDMGVVPVEMTPDQFGEVLRRDDAKYSKLIKELGITVE</sequence>
<proteinExistence type="inferred from homology"/>
<dbReference type="Pfam" id="PF03401">
    <property type="entry name" value="TctC"/>
    <property type="match status" value="1"/>
</dbReference>
<dbReference type="CDD" id="cd07012">
    <property type="entry name" value="PBP2_Bug_TTT"/>
    <property type="match status" value="1"/>
</dbReference>
<dbReference type="SUPFAM" id="SSF53850">
    <property type="entry name" value="Periplasmic binding protein-like II"/>
    <property type="match status" value="1"/>
</dbReference>
<evidence type="ECO:0000256" key="1">
    <source>
        <dbReference type="ARBA" id="ARBA00006987"/>
    </source>
</evidence>
<feature type="chain" id="PRO_5012868291" evidence="2">
    <location>
        <begin position="25"/>
        <end position="322"/>
    </location>
</feature>
<dbReference type="InterPro" id="IPR042100">
    <property type="entry name" value="Bug_dom1"/>
</dbReference>
<evidence type="ECO:0000313" key="4">
    <source>
        <dbReference type="Proteomes" id="UP000194151"/>
    </source>
</evidence>
<evidence type="ECO:0000313" key="3">
    <source>
        <dbReference type="EMBL" id="ARP83002.1"/>
    </source>
</evidence>
<dbReference type="PANTHER" id="PTHR42928">
    <property type="entry name" value="TRICARBOXYLATE-BINDING PROTEIN"/>
    <property type="match status" value="1"/>
</dbReference>
<evidence type="ECO:0000256" key="2">
    <source>
        <dbReference type="SAM" id="SignalP"/>
    </source>
</evidence>
<dbReference type="EMBL" id="CP021108">
    <property type="protein sequence ID" value="ARP83002.1"/>
    <property type="molecule type" value="Genomic_DNA"/>
</dbReference>
<dbReference type="Gene3D" id="3.40.190.10">
    <property type="entry name" value="Periplasmic binding protein-like II"/>
    <property type="match status" value="1"/>
</dbReference>
<dbReference type="AlphaFoldDB" id="A0A1W6YPI7"/>
<keyword evidence="2" id="KW-0732">Signal</keyword>
<dbReference type="Proteomes" id="UP000194151">
    <property type="component" value="Chromosome"/>
</dbReference>
<keyword evidence="4" id="KW-1185">Reference proteome</keyword>
<dbReference type="KEGG" id="bgv:CAL12_20745"/>
<dbReference type="Gene3D" id="3.40.190.150">
    <property type="entry name" value="Bordetella uptake gene, domain 1"/>
    <property type="match status" value="1"/>
</dbReference>
<dbReference type="InterPro" id="IPR005064">
    <property type="entry name" value="BUG"/>
</dbReference>
<accession>A0A1W6YPI7</accession>